<evidence type="ECO:0000256" key="1">
    <source>
        <dbReference type="ARBA" id="ARBA00001947"/>
    </source>
</evidence>
<keyword evidence="4" id="KW-0645">Protease</keyword>
<dbReference type="InterPro" id="IPR055130">
    <property type="entry name" value="PreP_C"/>
</dbReference>
<dbReference type="AlphaFoldDB" id="A0AAW1T4B4"/>
<dbReference type="InterPro" id="IPR007863">
    <property type="entry name" value="Peptidase_M16_C"/>
</dbReference>
<dbReference type="SUPFAM" id="SSF63411">
    <property type="entry name" value="LuxS/MPP-like metallohydrolase"/>
    <property type="match status" value="4"/>
</dbReference>
<evidence type="ECO:0000256" key="5">
    <source>
        <dbReference type="ARBA" id="ARBA00022723"/>
    </source>
</evidence>
<protein>
    <recommendedName>
        <fullName evidence="10">Peptidase M16C associated domain-containing protein</fullName>
    </recommendedName>
</protein>
<evidence type="ECO:0000256" key="7">
    <source>
        <dbReference type="ARBA" id="ARBA00022833"/>
    </source>
</evidence>
<sequence length="1070" mass="119293">MFSGSVTRSLNTQATLGRHTCSPTAVPRVRKVLPALRGYSGLRPGVWRHRAAQTLQPCSKALLQARAFGGLSQCVRAAVAAPAPPQVESEPAPKELHGFSLVQQEFIQEYNSDVLIYRHDKTGAEVMSLVNDDENKTFGVVLRTPVENSKGIPHILEHSVLCGSRKYPIKEPFVELMKGSMQTFLNAFTYPDRTCYPVASANLQDFYNLVNVYLDAVLHPNCINDEKTFAQEGWHLELKDGKDDMTYKGVVFNEMKGVYSSPDSVNNRYTQTNMFPDNTYFHDSGGDPQVIPELTFKEFQDFHGRYYHPSNARFWFYGDDEPQERLRLLGSYLDEFDARPVDSTVHLQPLLKEPKQVTVKYAAGEQSEEPAKAFVSLNWVMHDEPLSLETELALEFLDSLMLGTAAAPLRKALNDSGLGEAIIGGGMQGELCQMGFSLGLKGVDPANADKVEQLIISELEKLAKTGFSKASIEAAVNSIEFDLRENNTGRFPRGLSLMLRSMSAWIYDRDPLSRLRWTEPLEHFKARLASGEDIFGPLIQKYLLKNSHRIRVDTLPDEELAAKQEADEKQRLGDIRRQMDQTQEQGVIAETLELQHRQETPDTAEALACVPTLQLEDIPKEAASIPTDISEQQNVTMLQHELFTNDVLYMETALDMRTLPPNLLPLIPLFCRSLTQMGTQSESFIDLTDRIGRQTGGLSFYPFISSRRGSSEPLAYLMVRGKAMAEKAPELLDVMRDILLTARLDDKSRFKQMVLETRAGLEAGVVSSGHAMAAARLDAQRSIAGWAQEQTGGLSYLNYVRDLSQRIDSDWEGIQQDLETIRKALLHRTGAVVNLTGDQKTLSSAAAPVREFLAALPEQGLSGSSWQGILPAQNEAITVPTQVNYVGKAGNLFEDAGYQLHGSSYVINKLLGTTWLWDRVRVSGGAYGGFCDFDNHSGMFTYLSYRDPNLLKTVDVYDGTADFLRNLQVDDDALTKAIIGTMGDVDGYQLPDAKGYTALMRHLLQVSDSERQQRREEILSTSPRHFKDFAEAIDAVKSKGQVVVVTSAERAQAVNDKERPGFFNEIIKVL</sequence>
<dbReference type="InterPro" id="IPR011249">
    <property type="entry name" value="Metalloenz_LuxS/M16"/>
</dbReference>
<dbReference type="FunFam" id="3.30.830.10:FF:000009">
    <property type="entry name" value="Presequence protease, mitochondrial"/>
    <property type="match status" value="1"/>
</dbReference>
<comment type="caution">
    <text evidence="11">The sequence shown here is derived from an EMBL/GenBank/DDBJ whole genome shotgun (WGS) entry which is preliminary data.</text>
</comment>
<dbReference type="GO" id="GO:0005739">
    <property type="term" value="C:mitochondrion"/>
    <property type="evidence" value="ECO:0007669"/>
    <property type="project" value="UniProtKB-SubCell"/>
</dbReference>
<dbReference type="SMART" id="SM01264">
    <property type="entry name" value="M16C_associated"/>
    <property type="match status" value="1"/>
</dbReference>
<keyword evidence="5" id="KW-0479">Metal-binding</keyword>
<keyword evidence="9" id="KW-0496">Mitochondrion</keyword>
<organism evidence="11 12">
    <name type="scientific">Apatococcus fuscideae</name>
    <dbReference type="NCBI Taxonomy" id="2026836"/>
    <lineage>
        <taxon>Eukaryota</taxon>
        <taxon>Viridiplantae</taxon>
        <taxon>Chlorophyta</taxon>
        <taxon>core chlorophytes</taxon>
        <taxon>Trebouxiophyceae</taxon>
        <taxon>Chlorellales</taxon>
        <taxon>Chlorellaceae</taxon>
        <taxon>Apatococcus</taxon>
    </lineage>
</organism>
<evidence type="ECO:0000256" key="3">
    <source>
        <dbReference type="ARBA" id="ARBA00007575"/>
    </source>
</evidence>
<dbReference type="Pfam" id="PF00675">
    <property type="entry name" value="Peptidase_M16"/>
    <property type="match status" value="1"/>
</dbReference>
<feature type="domain" description="Peptidase M16C associated" evidence="10">
    <location>
        <begin position="554"/>
        <end position="803"/>
    </location>
</feature>
<evidence type="ECO:0000256" key="9">
    <source>
        <dbReference type="ARBA" id="ARBA00023128"/>
    </source>
</evidence>
<evidence type="ECO:0000259" key="10">
    <source>
        <dbReference type="SMART" id="SM01264"/>
    </source>
</evidence>
<gene>
    <name evidence="11" type="ORF">WJX84_000690</name>
</gene>
<keyword evidence="8" id="KW-0482">Metalloprotease</keyword>
<reference evidence="11 12" key="1">
    <citation type="journal article" date="2024" name="Nat. Commun.">
        <title>Phylogenomics reveals the evolutionary origins of lichenization in chlorophyte algae.</title>
        <authorList>
            <person name="Puginier C."/>
            <person name="Libourel C."/>
            <person name="Otte J."/>
            <person name="Skaloud P."/>
            <person name="Haon M."/>
            <person name="Grisel S."/>
            <person name="Petersen M."/>
            <person name="Berrin J.G."/>
            <person name="Delaux P.M."/>
            <person name="Dal Grande F."/>
            <person name="Keller J."/>
        </authorList>
    </citation>
    <scope>NUCLEOTIDE SEQUENCE [LARGE SCALE GENOMIC DNA]</scope>
    <source>
        <strain evidence="11 12">SAG 2523</strain>
    </source>
</reference>
<keyword evidence="12" id="KW-1185">Reference proteome</keyword>
<keyword evidence="6" id="KW-0378">Hydrolase</keyword>
<dbReference type="Pfam" id="PF05193">
    <property type="entry name" value="Peptidase_M16_C"/>
    <property type="match status" value="1"/>
</dbReference>
<dbReference type="GO" id="GO:0004222">
    <property type="term" value="F:metalloendopeptidase activity"/>
    <property type="evidence" value="ECO:0007669"/>
    <property type="project" value="TreeGrafter"/>
</dbReference>
<keyword evidence="7" id="KW-0862">Zinc</keyword>
<dbReference type="PANTHER" id="PTHR43016:SF13">
    <property type="entry name" value="PRESEQUENCE PROTEASE, MITOCHONDRIAL"/>
    <property type="match status" value="1"/>
</dbReference>
<dbReference type="GO" id="GO:0046872">
    <property type="term" value="F:metal ion binding"/>
    <property type="evidence" value="ECO:0007669"/>
    <property type="project" value="UniProtKB-KW"/>
</dbReference>
<comment type="subcellular location">
    <subcellularLocation>
        <location evidence="2">Mitochondrion</location>
    </subcellularLocation>
</comment>
<evidence type="ECO:0000256" key="6">
    <source>
        <dbReference type="ARBA" id="ARBA00022801"/>
    </source>
</evidence>
<evidence type="ECO:0000256" key="2">
    <source>
        <dbReference type="ARBA" id="ARBA00004173"/>
    </source>
</evidence>
<accession>A0AAW1T4B4</accession>
<dbReference type="FunFam" id="3.30.830.10:FF:000034">
    <property type="entry name" value="presequence protease 1, chloroplastic/mitochondrial"/>
    <property type="match status" value="1"/>
</dbReference>
<evidence type="ECO:0000313" key="12">
    <source>
        <dbReference type="Proteomes" id="UP001485043"/>
    </source>
</evidence>
<proteinExistence type="inferred from homology"/>
<evidence type="ECO:0000256" key="8">
    <source>
        <dbReference type="ARBA" id="ARBA00023049"/>
    </source>
</evidence>
<comment type="cofactor">
    <cofactor evidence="1">
        <name>Zn(2+)</name>
        <dbReference type="ChEBI" id="CHEBI:29105"/>
    </cofactor>
</comment>
<dbReference type="InterPro" id="IPR011765">
    <property type="entry name" value="Pept_M16_N"/>
</dbReference>
<evidence type="ECO:0000256" key="4">
    <source>
        <dbReference type="ARBA" id="ARBA00022670"/>
    </source>
</evidence>
<dbReference type="PANTHER" id="PTHR43016">
    <property type="entry name" value="PRESEQUENCE PROTEASE"/>
    <property type="match status" value="1"/>
</dbReference>
<dbReference type="Proteomes" id="UP001485043">
    <property type="component" value="Unassembled WGS sequence"/>
</dbReference>
<dbReference type="InterPro" id="IPR013578">
    <property type="entry name" value="Peptidase_M16C_assoc"/>
</dbReference>
<comment type="similarity">
    <text evidence="3">Belongs to the peptidase M16 family. PreP subfamily.</text>
</comment>
<dbReference type="Pfam" id="PF08367">
    <property type="entry name" value="M16C_assoc"/>
    <property type="match status" value="1"/>
</dbReference>
<dbReference type="EMBL" id="JALJOV010000336">
    <property type="protein sequence ID" value="KAK9864581.1"/>
    <property type="molecule type" value="Genomic_DNA"/>
</dbReference>
<evidence type="ECO:0000313" key="11">
    <source>
        <dbReference type="EMBL" id="KAK9864581.1"/>
    </source>
</evidence>
<dbReference type="Pfam" id="PF22516">
    <property type="entry name" value="PreP_C"/>
    <property type="match status" value="1"/>
</dbReference>
<name>A0AAW1T4B4_9CHLO</name>
<dbReference type="GO" id="GO:0016485">
    <property type="term" value="P:protein processing"/>
    <property type="evidence" value="ECO:0007669"/>
    <property type="project" value="TreeGrafter"/>
</dbReference>
<dbReference type="FunFam" id="3.30.830.10:FF:000029">
    <property type="entry name" value="Presequence protease 1"/>
    <property type="match status" value="1"/>
</dbReference>
<dbReference type="Gene3D" id="3.30.830.10">
    <property type="entry name" value="Metalloenzyme, LuxS/M16 peptidase-like"/>
    <property type="match status" value="4"/>
</dbReference>